<evidence type="ECO:0000256" key="1">
    <source>
        <dbReference type="SAM" id="Phobius"/>
    </source>
</evidence>
<keyword evidence="1" id="KW-0472">Membrane</keyword>
<keyword evidence="3" id="KW-1185">Reference proteome</keyword>
<evidence type="ECO:0000313" key="3">
    <source>
        <dbReference type="Proteomes" id="UP001367508"/>
    </source>
</evidence>
<evidence type="ECO:0000313" key="2">
    <source>
        <dbReference type="EMBL" id="KAK7340112.1"/>
    </source>
</evidence>
<name>A0AAN9QLR2_CANGL</name>
<organism evidence="2 3">
    <name type="scientific">Canavalia gladiata</name>
    <name type="common">Sword bean</name>
    <name type="synonym">Dolichos gladiatus</name>
    <dbReference type="NCBI Taxonomy" id="3824"/>
    <lineage>
        <taxon>Eukaryota</taxon>
        <taxon>Viridiplantae</taxon>
        <taxon>Streptophyta</taxon>
        <taxon>Embryophyta</taxon>
        <taxon>Tracheophyta</taxon>
        <taxon>Spermatophyta</taxon>
        <taxon>Magnoliopsida</taxon>
        <taxon>eudicotyledons</taxon>
        <taxon>Gunneridae</taxon>
        <taxon>Pentapetalae</taxon>
        <taxon>rosids</taxon>
        <taxon>fabids</taxon>
        <taxon>Fabales</taxon>
        <taxon>Fabaceae</taxon>
        <taxon>Papilionoideae</taxon>
        <taxon>50 kb inversion clade</taxon>
        <taxon>NPAAA clade</taxon>
        <taxon>indigoferoid/millettioid clade</taxon>
        <taxon>Phaseoleae</taxon>
        <taxon>Canavalia</taxon>
    </lineage>
</organism>
<proteinExistence type="predicted"/>
<dbReference type="Proteomes" id="UP001367508">
    <property type="component" value="Unassembled WGS sequence"/>
</dbReference>
<gene>
    <name evidence="2" type="ORF">VNO77_20806</name>
</gene>
<accession>A0AAN9QLR2</accession>
<feature type="transmembrane region" description="Helical" evidence="1">
    <location>
        <begin position="12"/>
        <end position="36"/>
    </location>
</feature>
<protein>
    <submittedName>
        <fullName evidence="2">Uncharacterized protein</fullName>
    </submittedName>
</protein>
<dbReference type="EMBL" id="JAYMYQ010000004">
    <property type="protein sequence ID" value="KAK7340112.1"/>
    <property type="molecule type" value="Genomic_DNA"/>
</dbReference>
<reference evidence="2 3" key="1">
    <citation type="submission" date="2024-01" db="EMBL/GenBank/DDBJ databases">
        <title>The genomes of 5 underutilized Papilionoideae crops provide insights into root nodulation and disease resistanc.</title>
        <authorList>
            <person name="Jiang F."/>
        </authorList>
    </citation>
    <scope>NUCLEOTIDE SEQUENCE [LARGE SCALE GENOMIC DNA]</scope>
    <source>
        <strain evidence="2">LVBAO_FW01</strain>
        <tissue evidence="2">Leaves</tissue>
    </source>
</reference>
<comment type="caution">
    <text evidence="2">The sequence shown here is derived from an EMBL/GenBank/DDBJ whole genome shotgun (WGS) entry which is preliminary data.</text>
</comment>
<keyword evidence="1" id="KW-1133">Transmembrane helix</keyword>
<sequence>MYTLVLLFLETLSYLSISYLLLIESFLTSWNMSFLFTAEFEREMERIGGDIYMRRKISNLEPHLKNLHSCWTLKVASFGSPAPLVTFVPTASSQTLTLITSQPSFLETLLPPGCLVAQIPNAATFTTSTFNLTAPIANPNPRTVSKLALLTSSNTTQVPQPVS</sequence>
<dbReference type="AlphaFoldDB" id="A0AAN9QLR2"/>
<keyword evidence="1" id="KW-0812">Transmembrane</keyword>